<dbReference type="SUPFAM" id="SSF55486">
    <property type="entry name" value="Metalloproteases ('zincins'), catalytic domain"/>
    <property type="match status" value="1"/>
</dbReference>
<evidence type="ECO:0000313" key="4">
    <source>
        <dbReference type="EMBL" id="QNO53997.1"/>
    </source>
</evidence>
<organism evidence="4">
    <name type="scientific">Candidatus Methanophagaceae archaeon ANME-1 ERB6</name>
    <dbReference type="NCBI Taxonomy" id="2759912"/>
    <lineage>
        <taxon>Archaea</taxon>
        <taxon>Methanobacteriati</taxon>
        <taxon>Methanobacteriota</taxon>
        <taxon>Stenosarchaea group</taxon>
        <taxon>Methanomicrobia</taxon>
        <taxon>Candidatus Methanophagales</taxon>
        <taxon>Candidatus Methanophagaceae</taxon>
    </lineage>
</organism>
<dbReference type="EMBL" id="MT631557">
    <property type="protein sequence ID" value="QNO53997.1"/>
    <property type="molecule type" value="Genomic_DNA"/>
</dbReference>
<feature type="transmembrane region" description="Helical" evidence="2">
    <location>
        <begin position="68"/>
        <end position="88"/>
    </location>
</feature>
<keyword evidence="2" id="KW-1133">Transmembrane helix</keyword>
<evidence type="ECO:0000256" key="1">
    <source>
        <dbReference type="SAM" id="MobiDB-lite"/>
    </source>
</evidence>
<feature type="transmembrane region" description="Helical" evidence="2">
    <location>
        <begin position="222"/>
        <end position="242"/>
    </location>
</feature>
<keyword evidence="2" id="KW-0812">Transmembrane</keyword>
<feature type="compositionally biased region" description="Acidic residues" evidence="1">
    <location>
        <begin position="768"/>
        <end position="778"/>
    </location>
</feature>
<dbReference type="InterPro" id="IPR014782">
    <property type="entry name" value="Peptidase_M1_dom"/>
</dbReference>
<gene>
    <name evidence="4" type="ORF">OHMBFCMF_00016</name>
</gene>
<feature type="transmembrane region" description="Helical" evidence="2">
    <location>
        <begin position="179"/>
        <end position="202"/>
    </location>
</feature>
<feature type="region of interest" description="Disordered" evidence="1">
    <location>
        <begin position="739"/>
        <end position="778"/>
    </location>
</feature>
<dbReference type="Pfam" id="PF01433">
    <property type="entry name" value="Peptidase_M1"/>
    <property type="match status" value="1"/>
</dbReference>
<evidence type="ECO:0000256" key="2">
    <source>
        <dbReference type="SAM" id="Phobius"/>
    </source>
</evidence>
<proteinExistence type="predicted"/>
<dbReference type="InterPro" id="IPR027268">
    <property type="entry name" value="Peptidase_M4/M1_CTD_sf"/>
</dbReference>
<dbReference type="Gene3D" id="1.10.390.10">
    <property type="entry name" value="Neutral Protease Domain 2"/>
    <property type="match status" value="1"/>
</dbReference>
<feature type="domain" description="Peptidase M1 membrane alanine aminopeptidase" evidence="3">
    <location>
        <begin position="598"/>
        <end position="736"/>
    </location>
</feature>
<evidence type="ECO:0000259" key="3">
    <source>
        <dbReference type="Pfam" id="PF01433"/>
    </source>
</evidence>
<feature type="compositionally biased region" description="Basic and acidic residues" evidence="1">
    <location>
        <begin position="749"/>
        <end position="767"/>
    </location>
</feature>
<dbReference type="GO" id="GO:0008270">
    <property type="term" value="F:zinc ion binding"/>
    <property type="evidence" value="ECO:0007669"/>
    <property type="project" value="InterPro"/>
</dbReference>
<feature type="transmembrane region" description="Helical" evidence="2">
    <location>
        <begin position="26"/>
        <end position="48"/>
    </location>
</feature>
<feature type="transmembrane region" description="Helical" evidence="2">
    <location>
        <begin position="109"/>
        <end position="139"/>
    </location>
</feature>
<name>A0A7G9Z163_9EURY</name>
<sequence length="778" mass="87610">MVDKSSFFPGFYLLFNEIRLLSRSKLTLTSVFLTVLAAVLGLNAIDYTNEHSLMGLAKTPLTVGLGPAQYAGVAGSLLFAVLTLMLLSRDRRHKSTVLLDTARNHSRLLAFRTAAVLFYGIFAVMLGALALYVVQVFVLKIPFDPGVSLPALLAITLAAIFFTVFLCSGLYLITDSLDLAFLVFCILFFIGIGYPNYLFLWVQSPVRIYSDFGGILPVFKLVLYNRLFWIFVSTGIFTAGLLCRRRYELGLGGSLKRNAKYVMVPALFLLLLSASLLTYLNEPYINPNDSVFETELEVAEKIKLIRVFSDVCFFPEAQGLSARVLYEFEKEPGTEYIDFITNPGLHINAVAVNGAEEEIAGIAPLPASFTKIKGTDRIRVEVPAKDRNVTVDMSYAGKIKYPSAVSFPGYISEESIYLLEESRWIFEPLTASKEMIEIVGSVTAPEDLVVIVPGNLTGVLEEQGRRTLKYSAVSNDFSPGVFAGDYEVKKMRAGSTEVEFYYSPKHRAYIETLEIENHICNIVAYYEKNIGNYPYQEYPLKIVETSIYKPGGHSTLNIVTVSEHVFNREMDREVRERSDSFSFDPTSPKDITFILDIDLLAHEIAHQWWGTGVRVEEDSPWSSEGLVCYMAYKYVTEEFGSDISAVTPEMWRKRVNSLENSYYYTNPEMLENLPEKQRQRYELQTLKTELYGQMPLQLMRAEELLGEDLFFARLSEIYAEYRFKSLSYEEFLSSVELSEDDLEGGTRAGAEKETGGIAERGTEKDTEGIAEGEAFLDE</sequence>
<feature type="transmembrane region" description="Helical" evidence="2">
    <location>
        <begin position="262"/>
        <end position="280"/>
    </location>
</feature>
<reference evidence="4" key="1">
    <citation type="submission" date="2020-06" db="EMBL/GenBank/DDBJ databases">
        <title>Unique genomic features of the anaerobic methanotrophic archaea.</title>
        <authorList>
            <person name="Chadwick G.L."/>
            <person name="Skennerton C.T."/>
            <person name="Laso-Perez R."/>
            <person name="Leu A.O."/>
            <person name="Speth D.R."/>
            <person name="Yu H."/>
            <person name="Morgan-Lang C."/>
            <person name="Hatzenpichler R."/>
            <person name="Goudeau D."/>
            <person name="Malmstrom R."/>
            <person name="Brazelton W.J."/>
            <person name="Woyke T."/>
            <person name="Hallam S.J."/>
            <person name="Tyson G.W."/>
            <person name="Wegener G."/>
            <person name="Boetius A."/>
            <person name="Orphan V."/>
        </authorList>
    </citation>
    <scope>NUCLEOTIDE SEQUENCE</scope>
</reference>
<dbReference type="AlphaFoldDB" id="A0A7G9Z163"/>
<protein>
    <recommendedName>
        <fullName evidence="3">Peptidase M1 membrane alanine aminopeptidase domain-containing protein</fullName>
    </recommendedName>
</protein>
<accession>A0A7G9Z163</accession>
<keyword evidence="2" id="KW-0472">Membrane</keyword>
<feature type="transmembrane region" description="Helical" evidence="2">
    <location>
        <begin position="151"/>
        <end position="172"/>
    </location>
</feature>
<dbReference type="GO" id="GO:0008237">
    <property type="term" value="F:metallopeptidase activity"/>
    <property type="evidence" value="ECO:0007669"/>
    <property type="project" value="InterPro"/>
</dbReference>